<dbReference type="Proteomes" id="UP001054821">
    <property type="component" value="Chromosome 6"/>
</dbReference>
<organism evidence="1 2">
    <name type="scientific">Prunus dulcis</name>
    <name type="common">Almond</name>
    <name type="synonym">Amygdalus dulcis</name>
    <dbReference type="NCBI Taxonomy" id="3755"/>
    <lineage>
        <taxon>Eukaryota</taxon>
        <taxon>Viridiplantae</taxon>
        <taxon>Streptophyta</taxon>
        <taxon>Embryophyta</taxon>
        <taxon>Tracheophyta</taxon>
        <taxon>Spermatophyta</taxon>
        <taxon>Magnoliopsida</taxon>
        <taxon>eudicotyledons</taxon>
        <taxon>Gunneridae</taxon>
        <taxon>Pentapetalae</taxon>
        <taxon>rosids</taxon>
        <taxon>fabids</taxon>
        <taxon>Rosales</taxon>
        <taxon>Rosaceae</taxon>
        <taxon>Amygdaloideae</taxon>
        <taxon>Amygdaleae</taxon>
        <taxon>Prunus</taxon>
    </lineage>
</organism>
<protein>
    <submittedName>
        <fullName evidence="1">Uncharacterized protein</fullName>
    </submittedName>
</protein>
<name>A0AAD4VE84_PRUDU</name>
<dbReference type="AlphaFoldDB" id="A0AAD4VE84"/>
<keyword evidence="2" id="KW-1185">Reference proteome</keyword>
<proteinExistence type="predicted"/>
<accession>A0AAD4VE84</accession>
<sequence>MAARLGKMGSAKFMGLAGCVAWVPGEGWVLDVGAQRLRESELQQVQLLSPPLCSSSWRERPSVSVARNPSSFKVFCSALSLEV</sequence>
<dbReference type="EMBL" id="JAJFAZ020000006">
    <property type="protein sequence ID" value="KAI5322677.1"/>
    <property type="molecule type" value="Genomic_DNA"/>
</dbReference>
<evidence type="ECO:0000313" key="2">
    <source>
        <dbReference type="Proteomes" id="UP001054821"/>
    </source>
</evidence>
<comment type="caution">
    <text evidence="1">The sequence shown here is derived from an EMBL/GenBank/DDBJ whole genome shotgun (WGS) entry which is preliminary data.</text>
</comment>
<evidence type="ECO:0000313" key="1">
    <source>
        <dbReference type="EMBL" id="KAI5322677.1"/>
    </source>
</evidence>
<reference evidence="1 2" key="1">
    <citation type="journal article" date="2022" name="G3 (Bethesda)">
        <title>Whole-genome sequence and methylome profiling of the almond [Prunus dulcis (Mill.) D.A. Webb] cultivar 'Nonpareil'.</title>
        <authorList>
            <person name="D'Amico-Willman K.M."/>
            <person name="Ouma W.Z."/>
            <person name="Meulia T."/>
            <person name="Sideli G.M."/>
            <person name="Gradziel T.M."/>
            <person name="Fresnedo-Ramirez J."/>
        </authorList>
    </citation>
    <scope>NUCLEOTIDE SEQUENCE [LARGE SCALE GENOMIC DNA]</scope>
    <source>
        <strain evidence="1">Clone GOH B32 T37-40</strain>
    </source>
</reference>
<gene>
    <name evidence="1" type="ORF">L3X38_031749</name>
</gene>